<feature type="chain" id="PRO_5002695061" evidence="3">
    <location>
        <begin position="25"/>
        <end position="369"/>
    </location>
</feature>
<keyword evidence="2" id="KW-0472">Membrane</keyword>
<name>A6G2U7_9BACT</name>
<protein>
    <submittedName>
        <fullName evidence="4">Uncharacterized protein</fullName>
    </submittedName>
</protein>
<evidence type="ECO:0000313" key="5">
    <source>
        <dbReference type="Proteomes" id="UP000005801"/>
    </source>
</evidence>
<dbReference type="Proteomes" id="UP000005801">
    <property type="component" value="Unassembled WGS sequence"/>
</dbReference>
<dbReference type="EMBL" id="ABCS01000016">
    <property type="protein sequence ID" value="EDM79797.1"/>
    <property type="molecule type" value="Genomic_DNA"/>
</dbReference>
<keyword evidence="3" id="KW-0732">Signal</keyword>
<feature type="region of interest" description="Disordered" evidence="1">
    <location>
        <begin position="176"/>
        <end position="207"/>
    </location>
</feature>
<accession>A6G2U7</accession>
<keyword evidence="2" id="KW-0812">Transmembrane</keyword>
<evidence type="ECO:0000256" key="2">
    <source>
        <dbReference type="SAM" id="Phobius"/>
    </source>
</evidence>
<reference evidence="4 5" key="1">
    <citation type="submission" date="2007-06" db="EMBL/GenBank/DDBJ databases">
        <authorList>
            <person name="Shimkets L."/>
            <person name="Ferriera S."/>
            <person name="Johnson J."/>
            <person name="Kravitz S."/>
            <person name="Beeson K."/>
            <person name="Sutton G."/>
            <person name="Rogers Y.-H."/>
            <person name="Friedman R."/>
            <person name="Frazier M."/>
            <person name="Venter J.C."/>
        </authorList>
    </citation>
    <scope>NUCLEOTIDE SEQUENCE [LARGE SCALE GENOMIC DNA]</scope>
    <source>
        <strain evidence="4 5">SIR-1</strain>
    </source>
</reference>
<feature type="compositionally biased region" description="Acidic residues" evidence="1">
    <location>
        <begin position="179"/>
        <end position="200"/>
    </location>
</feature>
<organism evidence="4 5">
    <name type="scientific">Plesiocystis pacifica SIR-1</name>
    <dbReference type="NCBI Taxonomy" id="391625"/>
    <lineage>
        <taxon>Bacteria</taxon>
        <taxon>Pseudomonadati</taxon>
        <taxon>Myxococcota</taxon>
        <taxon>Polyangia</taxon>
        <taxon>Nannocystales</taxon>
        <taxon>Nannocystaceae</taxon>
        <taxon>Plesiocystis</taxon>
    </lineage>
</organism>
<feature type="transmembrane region" description="Helical" evidence="2">
    <location>
        <begin position="313"/>
        <end position="334"/>
    </location>
</feature>
<keyword evidence="2" id="KW-1133">Transmembrane helix</keyword>
<keyword evidence="5" id="KW-1185">Reference proteome</keyword>
<feature type="signal peptide" evidence="3">
    <location>
        <begin position="1"/>
        <end position="24"/>
    </location>
</feature>
<evidence type="ECO:0000256" key="1">
    <source>
        <dbReference type="SAM" id="MobiDB-lite"/>
    </source>
</evidence>
<dbReference type="AlphaFoldDB" id="A6G2U7"/>
<sequence length="369" mass="38587">MPRVRSILPRLTASAVAVSLSATAFVVTPQVAQANQHPGARLLAQAQVEEVTTFLGLEGEGDEVTALSDALRWELAQRGLDDGRTMTLAELKLTMGCGEEDVPCFAEGGKALETQAMIYGSMTKYGDGFKVELALLDVNTGELRNELSRQLGAAEVGGDALATTAKGLVEELYNPTAEETPEEVPVEETPEEVPVEEPAQEGDLVWGPYSPRPTWKYVGVGAMGALTLASLGTAIGATVAIGPNGPVRRDLLAAAEASLQDNSDSNDIDPNTQGDLCAIALQAPDPNEPNRVINKSVGDVCKRADTIAGVATAGWIATGLFAIGTAAFTTLLFVHKEKPAAAKLLEHDLQLGGAPLLEGGFVLGGSLRF</sequence>
<proteinExistence type="predicted"/>
<gene>
    <name evidence="4" type="ORF">PPSIR1_31898</name>
</gene>
<dbReference type="RefSeq" id="WP_006971046.1">
    <property type="nucleotide sequence ID" value="NZ_ABCS01000016.1"/>
</dbReference>
<dbReference type="STRING" id="391625.PPSIR1_31898"/>
<dbReference type="OrthoDB" id="5505968at2"/>
<comment type="caution">
    <text evidence="4">The sequence shown here is derived from an EMBL/GenBank/DDBJ whole genome shotgun (WGS) entry which is preliminary data.</text>
</comment>
<evidence type="ECO:0000256" key="3">
    <source>
        <dbReference type="SAM" id="SignalP"/>
    </source>
</evidence>
<evidence type="ECO:0000313" key="4">
    <source>
        <dbReference type="EMBL" id="EDM79797.1"/>
    </source>
</evidence>